<dbReference type="EMBL" id="CP104205">
    <property type="protein sequence ID" value="UWX56152.1"/>
    <property type="molecule type" value="Genomic_DNA"/>
</dbReference>
<dbReference type="GO" id="GO:0016746">
    <property type="term" value="F:acyltransferase activity"/>
    <property type="evidence" value="ECO:0007669"/>
    <property type="project" value="UniProtKB-KW"/>
</dbReference>
<dbReference type="EC" id="2.3.1.-" evidence="2"/>
<keyword evidence="2" id="KW-0808">Transferase</keyword>
<keyword evidence="3" id="KW-1185">Reference proteome</keyword>
<gene>
    <name evidence="2" type="ORF">NYZ99_07650</name>
</gene>
<dbReference type="PROSITE" id="PS51186">
    <property type="entry name" value="GNAT"/>
    <property type="match status" value="1"/>
</dbReference>
<dbReference type="Gene3D" id="3.40.630.30">
    <property type="match status" value="1"/>
</dbReference>
<accession>A0ABY5YAS9</accession>
<keyword evidence="2" id="KW-0012">Acyltransferase</keyword>
<organism evidence="2 3">
    <name type="scientific">Maribacter litopenaei</name>
    <dbReference type="NCBI Taxonomy" id="2976127"/>
    <lineage>
        <taxon>Bacteria</taxon>
        <taxon>Pseudomonadati</taxon>
        <taxon>Bacteroidota</taxon>
        <taxon>Flavobacteriia</taxon>
        <taxon>Flavobacteriales</taxon>
        <taxon>Flavobacteriaceae</taxon>
        <taxon>Maribacter</taxon>
    </lineage>
</organism>
<name>A0ABY5YAS9_9FLAO</name>
<dbReference type="RefSeq" id="WP_260574723.1">
    <property type="nucleotide sequence ID" value="NZ_CP104205.1"/>
</dbReference>
<evidence type="ECO:0000313" key="3">
    <source>
        <dbReference type="Proteomes" id="UP001059209"/>
    </source>
</evidence>
<dbReference type="InterPro" id="IPR000182">
    <property type="entry name" value="GNAT_dom"/>
</dbReference>
<protein>
    <submittedName>
        <fullName evidence="2">GNAT family N-acetyltransferase</fullName>
        <ecNumber evidence="2">2.3.1.-</ecNumber>
    </submittedName>
</protein>
<evidence type="ECO:0000313" key="2">
    <source>
        <dbReference type="EMBL" id="UWX56152.1"/>
    </source>
</evidence>
<dbReference type="InterPro" id="IPR016181">
    <property type="entry name" value="Acyl_CoA_acyltransferase"/>
</dbReference>
<dbReference type="SUPFAM" id="SSF55729">
    <property type="entry name" value="Acyl-CoA N-acyltransferases (Nat)"/>
    <property type="match status" value="1"/>
</dbReference>
<dbReference type="Proteomes" id="UP001059209">
    <property type="component" value="Chromosome"/>
</dbReference>
<reference evidence="2" key="1">
    <citation type="submission" date="2022-09" db="EMBL/GenBank/DDBJ databases">
        <title>Maribacter litopenaei sp. nov., isolated from the intestinal tract of the Pacific White Shrimp, Litopenaeus vannamei.</title>
        <authorList>
            <person name="Kim S.Y."/>
            <person name="Hwang C.Y."/>
        </authorList>
    </citation>
    <scope>NUCLEOTIDE SEQUENCE</scope>
    <source>
        <strain evidence="2">HL-LV01</strain>
    </source>
</reference>
<sequence>MLKIVAYEGQYKNIFRDLNLAWLQHFFYVEEKDHELLNESDTHILEKGGFIFIGLWNQKPVSCYALLKLEEGIFELGKMAVDENHQGLQIGQRMLTHAIELAKGNQWKKIILYSSTKLNPALHIYRKHGFKEILLEGNSPYTRSDIKMELIV</sequence>
<dbReference type="Pfam" id="PF00583">
    <property type="entry name" value="Acetyltransf_1"/>
    <property type="match status" value="1"/>
</dbReference>
<proteinExistence type="predicted"/>
<feature type="domain" description="N-acetyltransferase" evidence="1">
    <location>
        <begin position="13"/>
        <end position="152"/>
    </location>
</feature>
<evidence type="ECO:0000259" key="1">
    <source>
        <dbReference type="PROSITE" id="PS51186"/>
    </source>
</evidence>
<dbReference type="CDD" id="cd04301">
    <property type="entry name" value="NAT_SF"/>
    <property type="match status" value="1"/>
</dbReference>